<name>A0A8T2XQ31_POPDE</name>
<keyword evidence="9" id="KW-0687">Ribonucleoprotein</keyword>
<dbReference type="InterPro" id="IPR001890">
    <property type="entry name" value="RNA-binding_CRM"/>
</dbReference>
<dbReference type="AlphaFoldDB" id="A0A8T2XQ31"/>
<keyword evidence="15" id="KW-1185">Reference proteome</keyword>
<dbReference type="Pfam" id="PF01985">
    <property type="entry name" value="CRS1_YhbY"/>
    <property type="match status" value="3"/>
</dbReference>
<evidence type="ECO:0000256" key="10">
    <source>
        <dbReference type="PROSITE-ProRule" id="PRU00626"/>
    </source>
</evidence>
<dbReference type="PROSITE" id="PS51295">
    <property type="entry name" value="CRM"/>
    <property type="match status" value="3"/>
</dbReference>
<comment type="caution">
    <text evidence="14">The sequence shown here is derived from an EMBL/GenBank/DDBJ whole genome shotgun (WGS) entry which is preliminary data.</text>
</comment>
<accession>A0A8T2XQ31</accession>
<gene>
    <name evidence="14" type="ORF">H0E87_018732</name>
</gene>
<dbReference type="InterPro" id="IPR045278">
    <property type="entry name" value="CRS1/CFM2/CFM3"/>
</dbReference>
<dbReference type="GO" id="GO:1990904">
    <property type="term" value="C:ribonucleoprotein complex"/>
    <property type="evidence" value="ECO:0007669"/>
    <property type="project" value="UniProtKB-KW"/>
</dbReference>
<keyword evidence="7" id="KW-0809">Transit peptide</keyword>
<dbReference type="Gene3D" id="3.30.110.60">
    <property type="entry name" value="YhbY-like"/>
    <property type="match status" value="3"/>
</dbReference>
<evidence type="ECO:0000256" key="4">
    <source>
        <dbReference type="ARBA" id="ARBA00022664"/>
    </source>
</evidence>
<dbReference type="GO" id="GO:0009507">
    <property type="term" value="C:chloroplast"/>
    <property type="evidence" value="ECO:0007669"/>
    <property type="project" value="UniProtKB-SubCell"/>
</dbReference>
<evidence type="ECO:0000256" key="1">
    <source>
        <dbReference type="ARBA" id="ARBA00004229"/>
    </source>
</evidence>
<dbReference type="PANTHER" id="PTHR31846:SF19">
    <property type="entry name" value="CRM-DOMAIN CONTAINING FACTOR CFM3A, CHLOROPLASTIC_MITOCHONDRIAL"/>
    <property type="match status" value="1"/>
</dbReference>
<dbReference type="SMART" id="SM01103">
    <property type="entry name" value="CRS1_YhbY"/>
    <property type="match status" value="3"/>
</dbReference>
<evidence type="ECO:0000313" key="15">
    <source>
        <dbReference type="Proteomes" id="UP000807159"/>
    </source>
</evidence>
<feature type="compositionally biased region" description="Low complexity" evidence="12">
    <location>
        <begin position="99"/>
        <end position="111"/>
    </location>
</feature>
<feature type="domain" description="CRM" evidence="13">
    <location>
        <begin position="212"/>
        <end position="308"/>
    </location>
</feature>
<evidence type="ECO:0000313" key="14">
    <source>
        <dbReference type="EMBL" id="KAH8495665.1"/>
    </source>
</evidence>
<organism evidence="14 15">
    <name type="scientific">Populus deltoides</name>
    <name type="common">Eastern poplar</name>
    <name type="synonym">Eastern cottonwood</name>
    <dbReference type="NCBI Taxonomy" id="3696"/>
    <lineage>
        <taxon>Eukaryota</taxon>
        <taxon>Viridiplantae</taxon>
        <taxon>Streptophyta</taxon>
        <taxon>Embryophyta</taxon>
        <taxon>Tracheophyta</taxon>
        <taxon>Spermatophyta</taxon>
        <taxon>Magnoliopsida</taxon>
        <taxon>eudicotyledons</taxon>
        <taxon>Gunneridae</taxon>
        <taxon>Pentapetalae</taxon>
        <taxon>rosids</taxon>
        <taxon>fabids</taxon>
        <taxon>Malpighiales</taxon>
        <taxon>Salicaceae</taxon>
        <taxon>Saliceae</taxon>
        <taxon>Populus</taxon>
    </lineage>
</organism>
<evidence type="ECO:0000256" key="9">
    <source>
        <dbReference type="ARBA" id="ARBA00023274"/>
    </source>
</evidence>
<feature type="domain" description="CRM" evidence="13">
    <location>
        <begin position="421"/>
        <end position="518"/>
    </location>
</feature>
<keyword evidence="11" id="KW-0175">Coiled coil</keyword>
<dbReference type="GO" id="GO:0003729">
    <property type="term" value="F:mRNA binding"/>
    <property type="evidence" value="ECO:0007669"/>
    <property type="project" value="InterPro"/>
</dbReference>
<comment type="subcellular location">
    <subcellularLocation>
        <location evidence="1">Plastid</location>
        <location evidence="1">Chloroplast</location>
    </subcellularLocation>
</comment>
<evidence type="ECO:0000256" key="12">
    <source>
        <dbReference type="SAM" id="MobiDB-lite"/>
    </source>
</evidence>
<evidence type="ECO:0000256" key="7">
    <source>
        <dbReference type="ARBA" id="ARBA00022946"/>
    </source>
</evidence>
<evidence type="ECO:0000256" key="3">
    <source>
        <dbReference type="ARBA" id="ARBA00022640"/>
    </source>
</evidence>
<keyword evidence="8" id="KW-0508">mRNA splicing</keyword>
<dbReference type="PANTHER" id="PTHR31846">
    <property type="entry name" value="CRS1 / YHBY (CRM) DOMAIN-CONTAINING PROTEIN"/>
    <property type="match status" value="1"/>
</dbReference>
<evidence type="ECO:0000256" key="11">
    <source>
        <dbReference type="SAM" id="Coils"/>
    </source>
</evidence>
<dbReference type="GO" id="GO:0000373">
    <property type="term" value="P:Group II intron splicing"/>
    <property type="evidence" value="ECO:0007669"/>
    <property type="project" value="UniProtKB-ARBA"/>
</dbReference>
<protein>
    <recommendedName>
        <fullName evidence="13">CRM domain-containing protein</fullName>
    </recommendedName>
</protein>
<keyword evidence="5" id="KW-0677">Repeat</keyword>
<feature type="region of interest" description="Disordered" evidence="12">
    <location>
        <begin position="936"/>
        <end position="965"/>
    </location>
</feature>
<feature type="compositionally biased region" description="Polar residues" evidence="12">
    <location>
        <begin position="323"/>
        <end position="338"/>
    </location>
</feature>
<evidence type="ECO:0000256" key="8">
    <source>
        <dbReference type="ARBA" id="ARBA00023187"/>
    </source>
</evidence>
<dbReference type="Proteomes" id="UP000807159">
    <property type="component" value="Chromosome 10"/>
</dbReference>
<keyword evidence="6 10" id="KW-0694">RNA-binding</keyword>
<keyword evidence="3" id="KW-0934">Plastid</keyword>
<dbReference type="GO" id="GO:0006397">
    <property type="term" value="P:mRNA processing"/>
    <property type="evidence" value="ECO:0007669"/>
    <property type="project" value="UniProtKB-KW"/>
</dbReference>
<feature type="domain" description="CRM" evidence="13">
    <location>
        <begin position="634"/>
        <end position="762"/>
    </location>
</feature>
<dbReference type="EMBL" id="JACEGQ020000010">
    <property type="protein sequence ID" value="KAH8495665.1"/>
    <property type="molecule type" value="Genomic_DNA"/>
</dbReference>
<evidence type="ECO:0000259" key="13">
    <source>
        <dbReference type="PROSITE" id="PS51295"/>
    </source>
</evidence>
<dbReference type="InterPro" id="IPR035920">
    <property type="entry name" value="YhbY-like_sf"/>
</dbReference>
<proteinExistence type="predicted"/>
<feature type="region of interest" description="Disordered" evidence="12">
    <location>
        <begin position="81"/>
        <end position="112"/>
    </location>
</feature>
<sequence length="965" mass="109091">MALVPSRQLYIDSFQSSFSKFHGTPLQFFRYSSSFPLRSHSGYACSITDKNPPRKSASFPTDKSKTLNLSTGSSWFFNWNKPNKQNLPRPPQAVFDYRSNNSNSNSSGSGSTMEKIVEKLKKHGYMDGDVNENKERMQERVIEKGSVEDIFYVEEGMLPNARGGFSKESPLGVEDVFRSDGEVRFPWEKPKKEEDEGKWTARSKSRTSLAELTLPESELRRLRNLTYGTKSKTRVGGRGVTQEVVDAIHDKWKTSEIARVKVEGAPALNMKRMHEILEKKTGGLVIWRSGATVSLYRGVSYEDPALKWKKRIFKKKETSSNSLPAATSITIGSQSKNSPDNEIHAPRPKTEINVEAANQKETKTQTDVKYEDEVDKLLDGLGPRYTDWPGLDPLPVDADMLPGVIPGYQPPFRILPYGVRPTLGRQDSTSLRRLARVLTPHFAVGRSRQLQGLAVAMIKLWEKSSIVKVALKRGVQLTTSERMAEDIKKLTGGLLLSRNKDFLVFYRGKDFLSPEVSEALLERERLAKSLQDEEEQARLRASALVIPSDEIMEESGIAGSLEETLDADAKWGKRLDDCHKEKIIREAEIVRHASIVRRLEKKLDFAQRKLRRAERTLNKVEGFLRPSERQADPESITDEERFMFRKLGLRMKAFLLLGKNKTIFVINPSWILIECNSQVSKTLASGRRGVFDGTVENMHLHWKYRELVKIILKAKSFEQVKKIALALEAESGGVLVSVDKISKGYAIIVYRGKDYQRPSMLRPKNLLTKRKALARSIEIQRSEVPFHENFEVKPGKAICLAVVQVEILSPRNVRTLPNGSAGLPAALQNHVSALEIKVEKIRSEIEQMGFVKDKGDEELYDRLDSAYLTDDDADDTDDEGDEAYLETYNSENDVDYDDETDSTVHNAHLDTNLLNNVQIQESETEPEDYYGDEVYLGTYDSESDGGGDSETDNNLDSESPYKFSM</sequence>
<feature type="coiled-coil region" evidence="11">
    <location>
        <begin position="589"/>
        <end position="623"/>
    </location>
</feature>
<feature type="compositionally biased region" description="Acidic residues" evidence="12">
    <location>
        <begin position="941"/>
        <end position="955"/>
    </location>
</feature>
<evidence type="ECO:0000256" key="2">
    <source>
        <dbReference type="ARBA" id="ARBA00022528"/>
    </source>
</evidence>
<reference evidence="14" key="1">
    <citation type="journal article" date="2021" name="J. Hered.">
        <title>Genome Assembly of Salicaceae Populus deltoides (Eastern Cottonwood) I-69 Based on Nanopore Sequencing and Hi-C Technologies.</title>
        <authorList>
            <person name="Bai S."/>
            <person name="Wu H."/>
            <person name="Zhang J."/>
            <person name="Pan Z."/>
            <person name="Zhao W."/>
            <person name="Li Z."/>
            <person name="Tong C."/>
        </authorList>
    </citation>
    <scope>NUCLEOTIDE SEQUENCE</scope>
    <source>
        <tissue evidence="14">Leaf</tissue>
    </source>
</reference>
<feature type="region of interest" description="Disordered" evidence="12">
    <location>
        <begin position="323"/>
        <end position="346"/>
    </location>
</feature>
<keyword evidence="2" id="KW-0150">Chloroplast</keyword>
<dbReference type="FunFam" id="3.30.110.60:FF:000002">
    <property type="entry name" value="CRS2-associated factor 1, chloroplastic"/>
    <property type="match status" value="2"/>
</dbReference>
<dbReference type="SUPFAM" id="SSF75471">
    <property type="entry name" value="YhbY-like"/>
    <property type="match status" value="3"/>
</dbReference>
<evidence type="ECO:0000256" key="5">
    <source>
        <dbReference type="ARBA" id="ARBA00022737"/>
    </source>
</evidence>
<keyword evidence="4" id="KW-0507">mRNA processing</keyword>
<evidence type="ECO:0000256" key="6">
    <source>
        <dbReference type="ARBA" id="ARBA00022884"/>
    </source>
</evidence>